<comment type="caution">
    <text evidence="2">The sequence shown here is derived from an EMBL/GenBank/DDBJ whole genome shotgun (WGS) entry which is preliminary data.</text>
</comment>
<reference evidence="2 3" key="1">
    <citation type="journal article" date="2013" name="Proc. Natl. Acad. Sci. U.S.A.">
        <title>Genome of an arbuscular mycorrhizal fungus provides insight into the oldest plant symbiosis.</title>
        <authorList>
            <person name="Tisserant E."/>
            <person name="Malbreil M."/>
            <person name="Kuo A."/>
            <person name="Kohler A."/>
            <person name="Symeonidi A."/>
            <person name="Balestrini R."/>
            <person name="Charron P."/>
            <person name="Duensing N."/>
            <person name="Frei Dit Frey N."/>
            <person name="Gianinazzi-Pearson V."/>
            <person name="Gilbert L.B."/>
            <person name="Handa Y."/>
            <person name="Herr J.R."/>
            <person name="Hijri M."/>
            <person name="Koul R."/>
            <person name="Kawaguchi M."/>
            <person name="Krajinski F."/>
            <person name="Lammers P.J."/>
            <person name="Masclaux F.G."/>
            <person name="Murat C."/>
            <person name="Morin E."/>
            <person name="Ndikumana S."/>
            <person name="Pagni M."/>
            <person name="Petitpierre D."/>
            <person name="Requena N."/>
            <person name="Rosikiewicz P."/>
            <person name="Riley R."/>
            <person name="Saito K."/>
            <person name="San Clemente H."/>
            <person name="Shapiro H."/>
            <person name="van Tuinen D."/>
            <person name="Becard G."/>
            <person name="Bonfante P."/>
            <person name="Paszkowski U."/>
            <person name="Shachar-Hill Y.Y."/>
            <person name="Tuskan G.A."/>
            <person name="Young P.W."/>
            <person name="Sanders I.R."/>
            <person name="Henrissat B."/>
            <person name="Rensing S.A."/>
            <person name="Grigoriev I.V."/>
            <person name="Corradi N."/>
            <person name="Roux C."/>
            <person name="Martin F."/>
        </authorList>
    </citation>
    <scope>NUCLEOTIDE SEQUENCE [LARGE SCALE GENOMIC DNA]</scope>
    <source>
        <strain evidence="2 3">DAOM 197198</strain>
    </source>
</reference>
<gene>
    <name evidence="2" type="ORF">GLOIN_2v1805421</name>
</gene>
<organism evidence="2 3">
    <name type="scientific">Rhizophagus irregularis (strain DAOM 181602 / DAOM 197198 / MUCL 43194)</name>
    <name type="common">Arbuscular mycorrhizal fungus</name>
    <name type="synonym">Glomus intraradices</name>
    <dbReference type="NCBI Taxonomy" id="747089"/>
    <lineage>
        <taxon>Eukaryota</taxon>
        <taxon>Fungi</taxon>
        <taxon>Fungi incertae sedis</taxon>
        <taxon>Mucoromycota</taxon>
        <taxon>Glomeromycotina</taxon>
        <taxon>Glomeromycetes</taxon>
        <taxon>Glomerales</taxon>
        <taxon>Glomeraceae</taxon>
        <taxon>Rhizophagus</taxon>
    </lineage>
</organism>
<name>A0A2P4PHX9_RHIID</name>
<evidence type="ECO:0000313" key="2">
    <source>
        <dbReference type="EMBL" id="POG64995.1"/>
    </source>
</evidence>
<feature type="region of interest" description="Disordered" evidence="1">
    <location>
        <begin position="37"/>
        <end position="109"/>
    </location>
</feature>
<sequence length="629" mass="74216">MNSQSIEVSDRGDNIQFQDFYQNTDLTMDEFHDKLLQDNNLNNDNDLQDLSDNDNSLDDNNYDNLEDYENSSDGSLKDYENSSDGSLEDYENSSNGSLEDYENSSNGSLQDDYYMQELDQEYNNYDAQETSFTDDLNNRGTDCIDGNTKNHFILKAHVLSWSGDTPGLTKLMCFTGHNSYKGCRYCNIKGICVKHVYFSTIPPIGSNNLMSYDANNLPLRSHEEYEKIIRNLNCIITQQAIESLQRNYGIKNQSILYDLPSIKFPSSFALDIMHLMFENVAKYMVKHWFGVFFKNVGENSNKPYILNKTIWTEIGNLMHTARKMIPSYLGRPPRNITLYYNSYKAEEWMAWIIMYSLPLLKDKLSIKYYEGWALFVKAVRLCKKLCLFEEDISEIKILLLNFYKHYEKEYYGGIKENISAMKLCFHYLLHVTDSIRNTGPCWATWQFPMERICGMLIPLAKSRLHPYKNIINNVYLMELFNHLPYHEIYQHVFLSKSSPKQYAQHLIYTDEYYFEEFYFPTKKHILSQIQLKKIKENLSTSYNNITDLNLNSLPKEGIMYGRMLTKNKYFIGSKWINKNNDWARINHTVKVQIEVDKWANFKYRESEFVTKTFYGIIEFFFLYEFNDQK</sequence>
<dbReference type="Proteomes" id="UP000018888">
    <property type="component" value="Unassembled WGS sequence"/>
</dbReference>
<feature type="compositionally biased region" description="Polar residues" evidence="1">
    <location>
        <begin position="92"/>
        <end position="109"/>
    </location>
</feature>
<evidence type="ECO:0000256" key="1">
    <source>
        <dbReference type="SAM" id="MobiDB-lite"/>
    </source>
</evidence>
<dbReference type="PANTHER" id="PTHR46579">
    <property type="entry name" value="F5/8 TYPE C DOMAIN-CONTAINING PROTEIN-RELATED"/>
    <property type="match status" value="1"/>
</dbReference>
<keyword evidence="3" id="KW-1185">Reference proteome</keyword>
<feature type="compositionally biased region" description="Acidic residues" evidence="1">
    <location>
        <begin position="46"/>
        <end position="70"/>
    </location>
</feature>
<accession>A0A2P4PHX9</accession>
<dbReference type="PANTHER" id="PTHR46579:SF1">
    <property type="entry name" value="F5_8 TYPE C DOMAIN-CONTAINING PROTEIN"/>
    <property type="match status" value="1"/>
</dbReference>
<reference evidence="2 3" key="2">
    <citation type="journal article" date="2018" name="New Phytol.">
        <title>High intraspecific genome diversity in the model arbuscular mycorrhizal symbiont Rhizophagus irregularis.</title>
        <authorList>
            <person name="Chen E.C.H."/>
            <person name="Morin E."/>
            <person name="Beaudet D."/>
            <person name="Noel J."/>
            <person name="Yildirir G."/>
            <person name="Ndikumana S."/>
            <person name="Charron P."/>
            <person name="St-Onge C."/>
            <person name="Giorgi J."/>
            <person name="Kruger M."/>
            <person name="Marton T."/>
            <person name="Ropars J."/>
            <person name="Grigoriev I.V."/>
            <person name="Hainaut M."/>
            <person name="Henrissat B."/>
            <person name="Roux C."/>
            <person name="Martin F."/>
            <person name="Corradi N."/>
        </authorList>
    </citation>
    <scope>NUCLEOTIDE SEQUENCE [LARGE SCALE GENOMIC DNA]</scope>
    <source>
        <strain evidence="2 3">DAOM 197198</strain>
    </source>
</reference>
<protein>
    <recommendedName>
        <fullName evidence="4">Transposase domain-containing protein</fullName>
    </recommendedName>
</protein>
<dbReference type="EMBL" id="AUPC02000226">
    <property type="protein sequence ID" value="POG64995.1"/>
    <property type="molecule type" value="Genomic_DNA"/>
</dbReference>
<proteinExistence type="predicted"/>
<dbReference type="AlphaFoldDB" id="A0A2P4PHX9"/>
<evidence type="ECO:0000313" key="3">
    <source>
        <dbReference type="Proteomes" id="UP000018888"/>
    </source>
</evidence>
<evidence type="ECO:0008006" key="4">
    <source>
        <dbReference type="Google" id="ProtNLM"/>
    </source>
</evidence>